<dbReference type="AlphaFoldDB" id="A0A918IQT3"/>
<protein>
    <recommendedName>
        <fullName evidence="3">Molybdopterin guanine dinucleotide synthesis</fullName>
    </recommendedName>
</protein>
<dbReference type="RefSeq" id="WP_189632987.1">
    <property type="nucleotide sequence ID" value="NZ_BMYQ01000002.1"/>
</dbReference>
<comment type="caution">
    <text evidence="1">The sequence shown here is derived from an EMBL/GenBank/DDBJ whole genome shotgun (WGS) entry which is preliminary data.</text>
</comment>
<gene>
    <name evidence="1" type="ORF">GCM10011452_12600</name>
</gene>
<evidence type="ECO:0008006" key="3">
    <source>
        <dbReference type="Google" id="ProtNLM"/>
    </source>
</evidence>
<name>A0A918IQT3_9RHOB</name>
<reference evidence="1" key="1">
    <citation type="journal article" date="2014" name="Int. J. Syst. Evol. Microbiol.">
        <title>Complete genome sequence of Corynebacterium casei LMG S-19264T (=DSM 44701T), isolated from a smear-ripened cheese.</title>
        <authorList>
            <consortium name="US DOE Joint Genome Institute (JGI-PGF)"/>
            <person name="Walter F."/>
            <person name="Albersmeier A."/>
            <person name="Kalinowski J."/>
            <person name="Ruckert C."/>
        </authorList>
    </citation>
    <scope>NUCLEOTIDE SEQUENCE</scope>
    <source>
        <strain evidence="1">KCTC 23714</strain>
    </source>
</reference>
<dbReference type="Proteomes" id="UP000628984">
    <property type="component" value="Unassembled WGS sequence"/>
</dbReference>
<evidence type="ECO:0000313" key="2">
    <source>
        <dbReference type="Proteomes" id="UP000628984"/>
    </source>
</evidence>
<evidence type="ECO:0000313" key="1">
    <source>
        <dbReference type="EMBL" id="GGW26002.1"/>
    </source>
</evidence>
<accession>A0A918IQT3</accession>
<proteinExistence type="predicted"/>
<organism evidence="1 2">
    <name type="scientific">Gemmobacter lanyuensis</name>
    <dbReference type="NCBI Taxonomy" id="1054497"/>
    <lineage>
        <taxon>Bacteria</taxon>
        <taxon>Pseudomonadati</taxon>
        <taxon>Pseudomonadota</taxon>
        <taxon>Alphaproteobacteria</taxon>
        <taxon>Rhodobacterales</taxon>
        <taxon>Paracoccaceae</taxon>
        <taxon>Gemmobacter</taxon>
    </lineage>
</organism>
<dbReference type="EMBL" id="BMYQ01000002">
    <property type="protein sequence ID" value="GGW26002.1"/>
    <property type="molecule type" value="Genomic_DNA"/>
</dbReference>
<sequence>MRRLNVAIVDWSAASTPSPARPSADAIWIGTCVDGTVATRYFRTRQAAETALQDLIATGDWLVGCDFAFGYPTGFAERLTGTPEAPAVWQWFEREITDSPANANNRFAVAAGINRRLGPLFWGRPAGLDLPDLPPRKPTRYADLGLAERRRVERDLRGTHPVWKLYTTGAVGSQVMMGLPMIARLARQPGVSVWPFQPPARVTLAEVWPSLLAAAVARQLPAFGGIRDAAQVALLSRALWRLGAEGRLDPLLAPPPGDTPADEGWILGAGHSTTLSEACQ</sequence>
<reference evidence="1" key="2">
    <citation type="submission" date="2020-09" db="EMBL/GenBank/DDBJ databases">
        <authorList>
            <person name="Sun Q."/>
            <person name="Kim S."/>
        </authorList>
    </citation>
    <scope>NUCLEOTIDE SEQUENCE</scope>
    <source>
        <strain evidence="1">KCTC 23714</strain>
    </source>
</reference>
<keyword evidence="2" id="KW-1185">Reference proteome</keyword>